<proteinExistence type="predicted"/>
<dbReference type="AlphaFoldDB" id="Q46YP0"/>
<evidence type="ECO:0000256" key="1">
    <source>
        <dbReference type="SAM" id="MobiDB-lite"/>
    </source>
</evidence>
<dbReference type="STRING" id="264198.Reut_A2381"/>
<dbReference type="EMBL" id="CP000090">
    <property type="protein sequence ID" value="AAZ61743.1"/>
    <property type="molecule type" value="Genomic_DNA"/>
</dbReference>
<name>Q46YP0_CUPPJ</name>
<dbReference type="eggNOG" id="ENOG502ZGH5">
    <property type="taxonomic scope" value="Bacteria"/>
</dbReference>
<feature type="region of interest" description="Disordered" evidence="1">
    <location>
        <begin position="59"/>
        <end position="80"/>
    </location>
</feature>
<protein>
    <recommendedName>
        <fullName evidence="3">HTH cro/C1-type domain-containing protein</fullName>
    </recommendedName>
</protein>
<gene>
    <name evidence="2" type="ordered locus">Reut_A2381</name>
</gene>
<evidence type="ECO:0008006" key="3">
    <source>
        <dbReference type="Google" id="ProtNLM"/>
    </source>
</evidence>
<evidence type="ECO:0000313" key="2">
    <source>
        <dbReference type="EMBL" id="AAZ61743.1"/>
    </source>
</evidence>
<reference evidence="2" key="1">
    <citation type="submission" date="2005-08" db="EMBL/GenBank/DDBJ databases">
        <title>Complete sequence of Chromosome1 of Ralstonia eutropha JMP134.</title>
        <authorList>
            <person name="Copeland A."/>
            <person name="Lucas S."/>
            <person name="Lapidus A."/>
            <person name="Barry K."/>
            <person name="Detter J.C."/>
            <person name="Glavina T."/>
            <person name="Hammon N."/>
            <person name="Israni S."/>
            <person name="Pitluck S."/>
            <person name="Goltsman E."/>
            <person name="Martinez M."/>
            <person name="Schmutz J."/>
            <person name="Larimer F."/>
            <person name="Land M."/>
            <person name="Lykidis A."/>
            <person name="Richardson P."/>
        </authorList>
    </citation>
    <scope>NUCLEOTIDE SEQUENCE</scope>
    <source>
        <strain evidence="2">JMP134</strain>
    </source>
</reference>
<dbReference type="InterPro" id="IPR010982">
    <property type="entry name" value="Lambda_DNA-bd_dom_sf"/>
</dbReference>
<dbReference type="KEGG" id="reu:Reut_A2381"/>
<accession>Q46YP0</accession>
<sequence length="80" mass="8656">MDAKTFIEKFGTDEATRVAVAAGTNYSYFSQIAHGHRRPSVQLADRLVEASGSRLSFEALMRSKRDKPKAGTTAGHSKAA</sequence>
<dbReference type="SUPFAM" id="SSF47413">
    <property type="entry name" value="lambda repressor-like DNA-binding domains"/>
    <property type="match status" value="1"/>
</dbReference>
<organism evidence="2">
    <name type="scientific">Cupriavidus pinatubonensis (strain JMP 134 / LMG 1197)</name>
    <name type="common">Cupriavidus necator (strain JMP 134)</name>
    <dbReference type="NCBI Taxonomy" id="264198"/>
    <lineage>
        <taxon>Bacteria</taxon>
        <taxon>Pseudomonadati</taxon>
        <taxon>Pseudomonadota</taxon>
        <taxon>Betaproteobacteria</taxon>
        <taxon>Burkholderiales</taxon>
        <taxon>Burkholderiaceae</taxon>
        <taxon>Cupriavidus</taxon>
    </lineage>
</organism>
<dbReference type="GO" id="GO:0003677">
    <property type="term" value="F:DNA binding"/>
    <property type="evidence" value="ECO:0007669"/>
    <property type="project" value="InterPro"/>
</dbReference>
<dbReference type="HOGENOM" id="CLU_2583841_0_0_4"/>